<keyword evidence="3" id="KW-1185">Reference proteome</keyword>
<gene>
    <name evidence="2" type="ORF">HETIRDRAFT_104134</name>
</gene>
<sequence>MSLALTPQHNSIVNLFLDDPIPKLARPAVVHNTNCGPAETDTTRLLSSRELIPGHARAKLLASSDHWRPIPNGGARSSTLQAPAESYRPRPVSAPTHINGFLITTTPREVASDTSRAR</sequence>
<dbReference type="HOGENOM" id="CLU_2073461_0_0_1"/>
<evidence type="ECO:0000313" key="3">
    <source>
        <dbReference type="Proteomes" id="UP000030671"/>
    </source>
</evidence>
<organism evidence="2 3">
    <name type="scientific">Heterobasidion irregulare (strain TC 32-1)</name>
    <dbReference type="NCBI Taxonomy" id="747525"/>
    <lineage>
        <taxon>Eukaryota</taxon>
        <taxon>Fungi</taxon>
        <taxon>Dikarya</taxon>
        <taxon>Basidiomycota</taxon>
        <taxon>Agaricomycotina</taxon>
        <taxon>Agaricomycetes</taxon>
        <taxon>Russulales</taxon>
        <taxon>Bondarzewiaceae</taxon>
        <taxon>Heterobasidion</taxon>
        <taxon>Heterobasidion annosum species complex</taxon>
    </lineage>
</organism>
<name>W4JYZ7_HETIT</name>
<reference evidence="2 3" key="1">
    <citation type="journal article" date="2012" name="New Phytol.">
        <title>Insight into trade-off between wood decay and parasitism from the genome of a fungal forest pathogen.</title>
        <authorList>
            <person name="Olson A."/>
            <person name="Aerts A."/>
            <person name="Asiegbu F."/>
            <person name="Belbahri L."/>
            <person name="Bouzid O."/>
            <person name="Broberg A."/>
            <person name="Canback B."/>
            <person name="Coutinho P.M."/>
            <person name="Cullen D."/>
            <person name="Dalman K."/>
            <person name="Deflorio G."/>
            <person name="van Diepen L.T."/>
            <person name="Dunand C."/>
            <person name="Duplessis S."/>
            <person name="Durling M."/>
            <person name="Gonthier P."/>
            <person name="Grimwood J."/>
            <person name="Fossdal C.G."/>
            <person name="Hansson D."/>
            <person name="Henrissat B."/>
            <person name="Hietala A."/>
            <person name="Himmelstrand K."/>
            <person name="Hoffmeister D."/>
            <person name="Hogberg N."/>
            <person name="James T.Y."/>
            <person name="Karlsson M."/>
            <person name="Kohler A."/>
            <person name="Kues U."/>
            <person name="Lee Y.H."/>
            <person name="Lin Y.C."/>
            <person name="Lind M."/>
            <person name="Lindquist E."/>
            <person name="Lombard V."/>
            <person name="Lucas S."/>
            <person name="Lunden K."/>
            <person name="Morin E."/>
            <person name="Murat C."/>
            <person name="Park J."/>
            <person name="Raffaello T."/>
            <person name="Rouze P."/>
            <person name="Salamov A."/>
            <person name="Schmutz J."/>
            <person name="Solheim H."/>
            <person name="Stahlberg J."/>
            <person name="Velez H."/>
            <person name="de Vries R.P."/>
            <person name="Wiebenga A."/>
            <person name="Woodward S."/>
            <person name="Yakovlev I."/>
            <person name="Garbelotto M."/>
            <person name="Martin F."/>
            <person name="Grigoriev I.V."/>
            <person name="Stenlid J."/>
        </authorList>
    </citation>
    <scope>NUCLEOTIDE SEQUENCE [LARGE SCALE GENOMIC DNA]</scope>
    <source>
        <strain evidence="2 3">TC 32-1</strain>
    </source>
</reference>
<proteinExistence type="predicted"/>
<dbReference type="AlphaFoldDB" id="W4JYZ7"/>
<evidence type="ECO:0000256" key="1">
    <source>
        <dbReference type="SAM" id="MobiDB-lite"/>
    </source>
</evidence>
<dbReference type="RefSeq" id="XP_009549088.1">
    <property type="nucleotide sequence ID" value="XM_009550793.1"/>
</dbReference>
<dbReference type="GeneID" id="20665971"/>
<dbReference type="Proteomes" id="UP000030671">
    <property type="component" value="Unassembled WGS sequence"/>
</dbReference>
<feature type="region of interest" description="Disordered" evidence="1">
    <location>
        <begin position="63"/>
        <end position="118"/>
    </location>
</feature>
<accession>W4JYZ7</accession>
<dbReference type="InParanoid" id="W4JYZ7"/>
<dbReference type="KEGG" id="hir:HETIRDRAFT_104134"/>
<dbReference type="EMBL" id="KI925461">
    <property type="protein sequence ID" value="ETW78778.1"/>
    <property type="molecule type" value="Genomic_DNA"/>
</dbReference>
<evidence type="ECO:0000313" key="2">
    <source>
        <dbReference type="EMBL" id="ETW78778.1"/>
    </source>
</evidence>
<protein>
    <submittedName>
        <fullName evidence="2">Uncharacterized protein</fullName>
    </submittedName>
</protein>